<evidence type="ECO:0000313" key="3">
    <source>
        <dbReference type="Proteomes" id="UP001266305"/>
    </source>
</evidence>
<gene>
    <name evidence="2" type="ORF">P7K49_021899</name>
</gene>
<evidence type="ECO:0000313" key="2">
    <source>
        <dbReference type="EMBL" id="KAK2100551.1"/>
    </source>
</evidence>
<feature type="region of interest" description="Disordered" evidence="1">
    <location>
        <begin position="96"/>
        <end position="118"/>
    </location>
</feature>
<keyword evidence="3" id="KW-1185">Reference proteome</keyword>
<comment type="caution">
    <text evidence="2">The sequence shown here is derived from an EMBL/GenBank/DDBJ whole genome shotgun (WGS) entry which is preliminary data.</text>
</comment>
<proteinExistence type="predicted"/>
<dbReference type="InterPro" id="IPR015421">
    <property type="entry name" value="PyrdxlP-dep_Trfase_major"/>
</dbReference>
<organism evidence="2 3">
    <name type="scientific">Saguinus oedipus</name>
    <name type="common">Cotton-top tamarin</name>
    <name type="synonym">Oedipomidas oedipus</name>
    <dbReference type="NCBI Taxonomy" id="9490"/>
    <lineage>
        <taxon>Eukaryota</taxon>
        <taxon>Metazoa</taxon>
        <taxon>Chordata</taxon>
        <taxon>Craniata</taxon>
        <taxon>Vertebrata</taxon>
        <taxon>Euteleostomi</taxon>
        <taxon>Mammalia</taxon>
        <taxon>Eutheria</taxon>
        <taxon>Euarchontoglires</taxon>
        <taxon>Primates</taxon>
        <taxon>Haplorrhini</taxon>
        <taxon>Platyrrhini</taxon>
        <taxon>Cebidae</taxon>
        <taxon>Callitrichinae</taxon>
        <taxon>Saguinus</taxon>
    </lineage>
</organism>
<dbReference type="Gene3D" id="3.40.640.10">
    <property type="entry name" value="Type I PLP-dependent aspartate aminotransferase-like (Major domain)"/>
    <property type="match status" value="1"/>
</dbReference>
<name>A0ABQ9UUQ1_SAGOE</name>
<evidence type="ECO:0000256" key="1">
    <source>
        <dbReference type="SAM" id="MobiDB-lite"/>
    </source>
</evidence>
<reference evidence="2 3" key="1">
    <citation type="submission" date="2023-05" db="EMBL/GenBank/DDBJ databases">
        <title>B98-5 Cell Line De Novo Hybrid Assembly: An Optical Mapping Approach.</title>
        <authorList>
            <person name="Kananen K."/>
            <person name="Auerbach J.A."/>
            <person name="Kautto E."/>
            <person name="Blachly J.S."/>
        </authorList>
    </citation>
    <scope>NUCLEOTIDE SEQUENCE [LARGE SCALE GENOMIC DNA]</scope>
    <source>
        <strain evidence="2">B95-8</strain>
        <tissue evidence="2">Cell line</tissue>
    </source>
</reference>
<sequence>MSHRSDTLPVPSGQTRSQVLRDQSIYTQLLEVTRHLQQTMREHFVQLMSRQGLLQERRHTQAIHEQEALLSRLLCQMINLLQSGATSGLELQALPSEDSRDDVRYGQGTQLSGQPDPVPQLSDCEAAFVSRDLSNRGTDISALYWSSFQDYNAYQKDKYHKDKNTLRCPLQVIWEDVLKAQSTSYVVMADEASRTSLAYLSSRSICQQLQESDMNCVEEALLQYPDWRGQPFLREEVARFLTYYCKAPAPLDPENVSQLPSLAATLVEGYILGGCSALLGGTRRASGDSQGHSSMKASVSRLRMCPVPVLLRGMEKAWLPLLTIGFDFCLSCVVFRWLF</sequence>
<dbReference type="EMBL" id="JASSZA010000010">
    <property type="protein sequence ID" value="KAK2100551.1"/>
    <property type="molecule type" value="Genomic_DNA"/>
</dbReference>
<protein>
    <submittedName>
        <fullName evidence="2">Uncharacterized protein</fullName>
    </submittedName>
</protein>
<dbReference type="Proteomes" id="UP001266305">
    <property type="component" value="Unassembled WGS sequence"/>
</dbReference>
<accession>A0ABQ9UUQ1</accession>